<dbReference type="EMBL" id="CAJHOE010000002">
    <property type="protein sequence ID" value="CAD7288246.1"/>
    <property type="molecule type" value="Genomic_DNA"/>
</dbReference>
<name>A0ABM8Q5Z0_9BACT</name>
<keyword evidence="2" id="KW-1185">Reference proteome</keyword>
<reference evidence="1 2" key="1">
    <citation type="submission" date="2020-11" db="EMBL/GenBank/DDBJ databases">
        <authorList>
            <person name="Peeters C."/>
        </authorList>
    </citation>
    <scope>NUCLEOTIDE SEQUENCE [LARGE SCALE GENOMIC DNA]</scope>
    <source>
        <strain evidence="1 2">LMG 8286</strain>
    </source>
</reference>
<accession>A0ABM8Q5Z0</accession>
<evidence type="ECO:0000313" key="2">
    <source>
        <dbReference type="Proteomes" id="UP000789359"/>
    </source>
</evidence>
<dbReference type="Proteomes" id="UP000789359">
    <property type="component" value="Unassembled WGS sequence"/>
</dbReference>
<evidence type="ECO:0008006" key="3">
    <source>
        <dbReference type="Google" id="ProtNLM"/>
    </source>
</evidence>
<proteinExistence type="predicted"/>
<sequence length="93" mass="11436">MKVIDKNRRLDKKTIKAFKSFLDERYQTCQICKQYRPYEFHHAKYGAYKDDRTLIKIYCECHRKIHNGKMEIDNEILQRLDETNWESFTKEKA</sequence>
<protein>
    <recommendedName>
        <fullName evidence="3">HNH endonuclease</fullName>
    </recommendedName>
</protein>
<gene>
    <name evidence="1" type="ORF">LMG8286_01214</name>
</gene>
<evidence type="ECO:0000313" key="1">
    <source>
        <dbReference type="EMBL" id="CAD7288246.1"/>
    </source>
</evidence>
<dbReference type="RefSeq" id="WP_230056968.1">
    <property type="nucleotide sequence ID" value="NZ_CAJHOE010000002.1"/>
</dbReference>
<comment type="caution">
    <text evidence="1">The sequence shown here is derived from an EMBL/GenBank/DDBJ whole genome shotgun (WGS) entry which is preliminary data.</text>
</comment>
<organism evidence="1 2">
    <name type="scientific">Campylobacter suis</name>
    <dbReference type="NCBI Taxonomy" id="2790657"/>
    <lineage>
        <taxon>Bacteria</taxon>
        <taxon>Pseudomonadati</taxon>
        <taxon>Campylobacterota</taxon>
        <taxon>Epsilonproteobacteria</taxon>
        <taxon>Campylobacterales</taxon>
        <taxon>Campylobacteraceae</taxon>
        <taxon>Campylobacter</taxon>
    </lineage>
</organism>